<name>A0AAW9SS58_9RHOB</name>
<dbReference type="AlphaFoldDB" id="A0AAW9SS58"/>
<keyword evidence="1" id="KW-0812">Transmembrane</keyword>
<dbReference type="Proteomes" id="UP001428774">
    <property type="component" value="Unassembled WGS sequence"/>
</dbReference>
<proteinExistence type="predicted"/>
<evidence type="ECO:0000313" key="2">
    <source>
        <dbReference type="EMBL" id="MEN9063370.1"/>
    </source>
</evidence>
<protein>
    <submittedName>
        <fullName evidence="2">Uncharacterized protein</fullName>
    </submittedName>
</protein>
<accession>A0AAW9SS58</accession>
<evidence type="ECO:0000313" key="3">
    <source>
        <dbReference type="Proteomes" id="UP001428774"/>
    </source>
</evidence>
<feature type="transmembrane region" description="Helical" evidence="1">
    <location>
        <begin position="50"/>
        <end position="69"/>
    </location>
</feature>
<feature type="transmembrane region" description="Helical" evidence="1">
    <location>
        <begin position="21"/>
        <end position="38"/>
    </location>
</feature>
<reference evidence="2 3" key="1">
    <citation type="submission" date="2024-05" db="EMBL/GenBank/DDBJ databases">
        <title>Genome sequence of Ponticoccus litoralis KCCM 90028.</title>
        <authorList>
            <person name="Kim J.M."/>
            <person name="Lee J.K."/>
            <person name="Choi B.J."/>
            <person name="Bayburt H."/>
            <person name="Baek J.H."/>
            <person name="Jeon C.O."/>
        </authorList>
    </citation>
    <scope>NUCLEOTIDE SEQUENCE [LARGE SCALE GENOMIC DNA]</scope>
    <source>
        <strain evidence="2 3">KCCM 90028</strain>
    </source>
</reference>
<sequence length="124" mass="13847">MTALLHFSRAIDGMSLVLGRILPWAVIIAVLVSAGNALSRKFFQVSSNAWLEAQLYLFGVIFLLLYRIHAFEKRPCQGRYPGLETSAARSALDRDPWGRVPDVSGGSADRLVRHSQFSGVFRKR</sequence>
<gene>
    <name evidence="2" type="ORF">ABFB10_22590</name>
</gene>
<dbReference type="EMBL" id="JBDNCH010000004">
    <property type="protein sequence ID" value="MEN9063370.1"/>
    <property type="molecule type" value="Genomic_DNA"/>
</dbReference>
<organism evidence="2 3">
    <name type="scientific">Ponticoccus litoralis</name>
    <dbReference type="NCBI Taxonomy" id="422297"/>
    <lineage>
        <taxon>Bacteria</taxon>
        <taxon>Pseudomonadati</taxon>
        <taxon>Pseudomonadota</taxon>
        <taxon>Alphaproteobacteria</taxon>
        <taxon>Rhodobacterales</taxon>
        <taxon>Roseobacteraceae</taxon>
        <taxon>Ponticoccus</taxon>
    </lineage>
</organism>
<comment type="caution">
    <text evidence="2">The sequence shown here is derived from an EMBL/GenBank/DDBJ whole genome shotgun (WGS) entry which is preliminary data.</text>
</comment>
<keyword evidence="1" id="KW-0472">Membrane</keyword>
<keyword evidence="3" id="KW-1185">Reference proteome</keyword>
<keyword evidence="1" id="KW-1133">Transmembrane helix</keyword>
<evidence type="ECO:0000256" key="1">
    <source>
        <dbReference type="SAM" id="Phobius"/>
    </source>
</evidence>